<dbReference type="Proteomes" id="UP001165120">
    <property type="component" value="Unassembled WGS sequence"/>
</dbReference>
<dbReference type="GO" id="GO:0070573">
    <property type="term" value="F:metallodipeptidase activity"/>
    <property type="evidence" value="ECO:0007669"/>
    <property type="project" value="InterPro"/>
</dbReference>
<keyword evidence="1" id="KW-0479">Metal-binding</keyword>
<dbReference type="GO" id="GO:0046872">
    <property type="term" value="F:metal ion binding"/>
    <property type="evidence" value="ECO:0007669"/>
    <property type="project" value="UniProtKB-UniRule"/>
</dbReference>
<dbReference type="PANTHER" id="PTHR10443:SF12">
    <property type="entry name" value="DIPEPTIDASE"/>
    <property type="match status" value="1"/>
</dbReference>
<sequence length="358" mass="40400">MSVTSSYTKEYEERLDSLLVDTPIVDTHNDFAWLIRAILHNQIYKFGFDFNSDKIISHTSIPKLRKGRVGVQFSSGFVECKDPDPLYKDFNTKTSVLRDTLEIFDLTKRICKDYPEHLKFVTSSDGALEAYKNGLIAMPLAIEGLHQIDGSLSVLRMFYDLGIRYATLNHNCDNPFSTAASTIAAGLPDNGLSRLGVDCIKEMNRLGIMVDLSHTSYKTMNDVLDVTEAPVIFSHSCAWELTHHERNVRDDVLLRLKENNGVIQICFYGAFITSSKDDPEYATIDDLINHIFYIAELIGWEYVGFGGDYDGMEVTPVGLEDTSKTLKYVLNILRESSSLMEELLKVNGKEENGNFLIT</sequence>
<reference evidence="2" key="1">
    <citation type="submission" date="2023-04" db="EMBL/GenBank/DDBJ databases">
        <title>Candida boidinii NBRC 10035.</title>
        <authorList>
            <person name="Ichikawa N."/>
            <person name="Sato H."/>
            <person name="Tonouchi N."/>
        </authorList>
    </citation>
    <scope>NUCLEOTIDE SEQUENCE</scope>
    <source>
        <strain evidence="2">NBRC 10035</strain>
    </source>
</reference>
<keyword evidence="1" id="KW-0224">Dipeptidase</keyword>
<gene>
    <name evidence="2" type="ORF">Cboi02_000220000</name>
</gene>
<organism evidence="2 3">
    <name type="scientific">Candida boidinii</name>
    <name type="common">Yeast</name>
    <dbReference type="NCBI Taxonomy" id="5477"/>
    <lineage>
        <taxon>Eukaryota</taxon>
        <taxon>Fungi</taxon>
        <taxon>Dikarya</taxon>
        <taxon>Ascomycota</taxon>
        <taxon>Saccharomycotina</taxon>
        <taxon>Pichiomycetes</taxon>
        <taxon>Pichiales</taxon>
        <taxon>Pichiaceae</taxon>
        <taxon>Ogataea</taxon>
        <taxon>Ogataea/Candida clade</taxon>
    </lineage>
</organism>
<dbReference type="AlphaFoldDB" id="A0A9W6SZA9"/>
<keyword evidence="3" id="KW-1185">Reference proteome</keyword>
<comment type="similarity">
    <text evidence="1">Belongs to the metallo-dependent hydrolases superfamily. Peptidase M19 family.</text>
</comment>
<evidence type="ECO:0000256" key="1">
    <source>
        <dbReference type="RuleBase" id="RU341113"/>
    </source>
</evidence>
<comment type="cofactor">
    <cofactor evidence="1">
        <name>Zn(2+)</name>
        <dbReference type="ChEBI" id="CHEBI:29105"/>
    </cofactor>
</comment>
<dbReference type="SUPFAM" id="SSF51556">
    <property type="entry name" value="Metallo-dependent hydrolases"/>
    <property type="match status" value="1"/>
</dbReference>
<dbReference type="InterPro" id="IPR032466">
    <property type="entry name" value="Metal_Hydrolase"/>
</dbReference>
<dbReference type="EMBL" id="BSXN01000630">
    <property type="protein sequence ID" value="GME69282.1"/>
    <property type="molecule type" value="Genomic_DNA"/>
</dbReference>
<evidence type="ECO:0000313" key="3">
    <source>
        <dbReference type="Proteomes" id="UP001165120"/>
    </source>
</evidence>
<comment type="catalytic activity">
    <reaction evidence="1">
        <text>an L-aminoacyl-L-amino acid + H2O = 2 an L-alpha-amino acid</text>
        <dbReference type="Rhea" id="RHEA:48940"/>
        <dbReference type="ChEBI" id="CHEBI:15377"/>
        <dbReference type="ChEBI" id="CHEBI:59869"/>
        <dbReference type="ChEBI" id="CHEBI:77460"/>
        <dbReference type="EC" id="3.4.13.19"/>
    </reaction>
</comment>
<dbReference type="Pfam" id="PF01244">
    <property type="entry name" value="Peptidase_M19"/>
    <property type="match status" value="1"/>
</dbReference>
<dbReference type="PANTHER" id="PTHR10443">
    <property type="entry name" value="MICROSOMAL DIPEPTIDASE"/>
    <property type="match status" value="1"/>
</dbReference>
<name>A0A9W6SZA9_CANBO</name>
<protein>
    <recommendedName>
        <fullName evidence="1">Dipeptidase</fullName>
        <ecNumber evidence="1">3.4.13.19</ecNumber>
    </recommendedName>
</protein>
<dbReference type="CDD" id="cd01301">
    <property type="entry name" value="rDP_like"/>
    <property type="match status" value="1"/>
</dbReference>
<proteinExistence type="inferred from homology"/>
<comment type="caution">
    <text evidence="2">The sequence shown here is derived from an EMBL/GenBank/DDBJ whole genome shotgun (WGS) entry which is preliminary data.</text>
</comment>
<keyword evidence="1" id="KW-0482">Metalloprotease</keyword>
<keyword evidence="1" id="KW-0862">Zinc</keyword>
<keyword evidence="1" id="KW-0645">Protease</keyword>
<dbReference type="GO" id="GO:0006508">
    <property type="term" value="P:proteolysis"/>
    <property type="evidence" value="ECO:0007669"/>
    <property type="project" value="UniProtKB-KW"/>
</dbReference>
<accession>A0A9W6SZA9</accession>
<keyword evidence="1" id="KW-0378">Hydrolase</keyword>
<dbReference type="InterPro" id="IPR008257">
    <property type="entry name" value="Pept_M19"/>
</dbReference>
<dbReference type="EC" id="3.4.13.19" evidence="1"/>
<dbReference type="Gene3D" id="3.20.20.140">
    <property type="entry name" value="Metal-dependent hydrolases"/>
    <property type="match status" value="1"/>
</dbReference>
<evidence type="ECO:0000313" key="2">
    <source>
        <dbReference type="EMBL" id="GME69282.1"/>
    </source>
</evidence>
<dbReference type="PROSITE" id="PS51365">
    <property type="entry name" value="RENAL_DIPEPTIDASE_2"/>
    <property type="match status" value="1"/>
</dbReference>